<dbReference type="AlphaFoldDB" id="A0A840YPE5"/>
<dbReference type="Proteomes" id="UP000527143">
    <property type="component" value="Unassembled WGS sequence"/>
</dbReference>
<feature type="transmembrane region" description="Helical" evidence="1">
    <location>
        <begin position="333"/>
        <end position="355"/>
    </location>
</feature>
<keyword evidence="1" id="KW-0812">Transmembrane</keyword>
<keyword evidence="3" id="KW-1185">Reference proteome</keyword>
<feature type="transmembrane region" description="Helical" evidence="1">
    <location>
        <begin position="269"/>
        <end position="288"/>
    </location>
</feature>
<evidence type="ECO:0000313" key="3">
    <source>
        <dbReference type="Proteomes" id="UP000527143"/>
    </source>
</evidence>
<comment type="caution">
    <text evidence="2">The sequence shown here is derived from an EMBL/GenBank/DDBJ whole genome shotgun (WGS) entry which is preliminary data.</text>
</comment>
<accession>A0A840YPE5</accession>
<proteinExistence type="predicted"/>
<feature type="transmembrane region" description="Helical" evidence="1">
    <location>
        <begin position="173"/>
        <end position="190"/>
    </location>
</feature>
<organism evidence="2 3">
    <name type="scientific">Sphingomonas xinjiangensis</name>
    <dbReference type="NCBI Taxonomy" id="643568"/>
    <lineage>
        <taxon>Bacteria</taxon>
        <taxon>Pseudomonadati</taxon>
        <taxon>Pseudomonadota</taxon>
        <taxon>Alphaproteobacteria</taxon>
        <taxon>Sphingomonadales</taxon>
        <taxon>Sphingomonadaceae</taxon>
        <taxon>Sphingomonas</taxon>
    </lineage>
</organism>
<dbReference type="EMBL" id="JACIJF010000013">
    <property type="protein sequence ID" value="MBB5712150.1"/>
    <property type="molecule type" value="Genomic_DNA"/>
</dbReference>
<protein>
    <submittedName>
        <fullName evidence="2">Putative polymerase</fullName>
    </submittedName>
</protein>
<feature type="transmembrane region" description="Helical" evidence="1">
    <location>
        <begin position="202"/>
        <end position="231"/>
    </location>
</feature>
<feature type="transmembrane region" description="Helical" evidence="1">
    <location>
        <begin position="13"/>
        <end position="34"/>
    </location>
</feature>
<evidence type="ECO:0000256" key="1">
    <source>
        <dbReference type="SAM" id="Phobius"/>
    </source>
</evidence>
<feature type="transmembrane region" description="Helical" evidence="1">
    <location>
        <begin position="96"/>
        <end position="118"/>
    </location>
</feature>
<gene>
    <name evidence="2" type="ORF">FHT02_003407</name>
</gene>
<feature type="transmembrane region" description="Helical" evidence="1">
    <location>
        <begin position="300"/>
        <end position="321"/>
    </location>
</feature>
<reference evidence="2 3" key="1">
    <citation type="submission" date="2020-08" db="EMBL/GenBank/DDBJ databases">
        <title>Genomic Encyclopedia of Type Strains, Phase IV (KMG-IV): sequencing the most valuable type-strain genomes for metagenomic binning, comparative biology and taxonomic classification.</title>
        <authorList>
            <person name="Goeker M."/>
        </authorList>
    </citation>
    <scope>NUCLEOTIDE SEQUENCE [LARGE SCALE GENOMIC DNA]</scope>
    <source>
        <strain evidence="2 3">DSM 26736</strain>
    </source>
</reference>
<keyword evidence="1" id="KW-0472">Membrane</keyword>
<feature type="transmembrane region" description="Helical" evidence="1">
    <location>
        <begin position="237"/>
        <end position="257"/>
    </location>
</feature>
<sequence>MLLAAANAHGLKISYGIVALAETGILASALLFVVGSKLRTSDIPVLTFLYLSATLSVLMSLAHETFAIDALRNFLIVGCFLLLGSRCSFETIKTSFLCTGLLVAGGLILEISSVSTYIDLFRPADYFSSTRGINPPEFLKERGLAIGTIAYNGRFTFGVWSGHRTSSIFLEQVGINTYAIVVSIYLLAFWKRLSRLHLIFFVLLYLAIVLTNNARLAPLVGVCFVGGFFVFPHLPRYLQILMPVGIIVATFLLFNFVNGRAGDDVIGRMWVTYEFLHSLTVDNLLFGAPRRVSGAADTGYGYLVASATMFGALIYLAFVVLICPQESREERRLAWGLAVYIFFWLLVGGTGSFTIKSASLLWALVGFARSGLLRDRFQDDVERGALIGSPLS</sequence>
<name>A0A840YPE5_9SPHN</name>
<feature type="transmembrane region" description="Helical" evidence="1">
    <location>
        <begin position="43"/>
        <end position="60"/>
    </location>
</feature>
<keyword evidence="1" id="KW-1133">Transmembrane helix</keyword>
<evidence type="ECO:0000313" key="2">
    <source>
        <dbReference type="EMBL" id="MBB5712150.1"/>
    </source>
</evidence>